<dbReference type="InterPro" id="IPR025438">
    <property type="entry name" value="DUF4180"/>
</dbReference>
<name>A0ABV2R937_9CAUL</name>
<evidence type="ECO:0000259" key="1">
    <source>
        <dbReference type="Pfam" id="PF13788"/>
    </source>
</evidence>
<reference evidence="2 3" key="1">
    <citation type="submission" date="2024-06" db="EMBL/GenBank/DDBJ databases">
        <title>Sorghum-associated microbial communities from plants grown in Nebraska, USA.</title>
        <authorList>
            <person name="Schachtman D."/>
        </authorList>
    </citation>
    <scope>NUCLEOTIDE SEQUENCE [LARGE SCALE GENOMIC DNA]</scope>
    <source>
        <strain evidence="2 3">2814</strain>
    </source>
</reference>
<accession>A0ABV2R937</accession>
<dbReference type="RefSeq" id="WP_354088020.1">
    <property type="nucleotide sequence ID" value="NZ_JBEPTF010000001.1"/>
</dbReference>
<protein>
    <recommendedName>
        <fullName evidence="1">DUF4180 domain-containing protein</fullName>
    </recommendedName>
</protein>
<dbReference type="Proteomes" id="UP001549313">
    <property type="component" value="Unassembled WGS sequence"/>
</dbReference>
<evidence type="ECO:0000313" key="2">
    <source>
        <dbReference type="EMBL" id="MET4683087.1"/>
    </source>
</evidence>
<sequence>MDDEIRMLAGRSVLVCAEDGPVIAGEADALDLMSRLWGLEGQEVEWVAVPVGRLSDAFLDLKTGLLGAVVQKFVNYRLRLAVVGDVTAQVAASKALRDYVHEANLGAHVRFAPNLAELELGLTDKRRS</sequence>
<feature type="domain" description="DUF4180" evidence="1">
    <location>
        <begin position="10"/>
        <end position="119"/>
    </location>
</feature>
<dbReference type="Pfam" id="PF13788">
    <property type="entry name" value="DUF4180"/>
    <property type="match status" value="1"/>
</dbReference>
<comment type="caution">
    <text evidence="2">The sequence shown here is derived from an EMBL/GenBank/DDBJ whole genome shotgun (WGS) entry which is preliminary data.</text>
</comment>
<proteinExistence type="predicted"/>
<dbReference type="EMBL" id="JBEPTF010000001">
    <property type="protein sequence ID" value="MET4683087.1"/>
    <property type="molecule type" value="Genomic_DNA"/>
</dbReference>
<gene>
    <name evidence="2" type="ORF">ABIE19_000996</name>
</gene>
<organism evidence="2 3">
    <name type="scientific">Brevundimonas faecalis</name>
    <dbReference type="NCBI Taxonomy" id="947378"/>
    <lineage>
        <taxon>Bacteria</taxon>
        <taxon>Pseudomonadati</taxon>
        <taxon>Pseudomonadota</taxon>
        <taxon>Alphaproteobacteria</taxon>
        <taxon>Caulobacterales</taxon>
        <taxon>Caulobacteraceae</taxon>
        <taxon>Brevundimonas</taxon>
    </lineage>
</organism>
<evidence type="ECO:0000313" key="3">
    <source>
        <dbReference type="Proteomes" id="UP001549313"/>
    </source>
</evidence>
<keyword evidence="3" id="KW-1185">Reference proteome</keyword>